<keyword evidence="2" id="KW-0472">Membrane</keyword>
<feature type="transmembrane region" description="Helical" evidence="2">
    <location>
        <begin position="92"/>
        <end position="110"/>
    </location>
</feature>
<dbReference type="EMBL" id="CP001719">
    <property type="protein sequence ID" value="ADC46482.1"/>
    <property type="molecule type" value="Genomic_DNA"/>
</dbReference>
<evidence type="ECO:0000313" key="3">
    <source>
        <dbReference type="EMBL" id="ADC46482.1"/>
    </source>
</evidence>
<dbReference type="KEGG" id="mru:mru_0631"/>
<keyword evidence="2" id="KW-0812">Transmembrane</keyword>
<accession>D3E1S1</accession>
<feature type="coiled-coil region" evidence="1">
    <location>
        <begin position="21"/>
        <end position="87"/>
    </location>
</feature>
<dbReference type="RefSeq" id="WP_012955433.1">
    <property type="nucleotide sequence ID" value="NC_013790.1"/>
</dbReference>
<reference evidence="3 4" key="1">
    <citation type="journal article" date="2010" name="PLoS ONE">
        <title>The genome sequence of the rumen methanogen Methanobrevibacter ruminantium reveals new possibilities for controlling ruminant methane emissions.</title>
        <authorList>
            <person name="Leahy S.C."/>
            <person name="Kelly W.J."/>
            <person name="Altermann E."/>
            <person name="Ronimus R.S."/>
            <person name="Yeoman C.J."/>
            <person name="Pacheco D.M."/>
            <person name="Li D."/>
            <person name="Kong Z."/>
            <person name="McTavish S."/>
            <person name="Sang C."/>
            <person name="Lambie S.C."/>
            <person name="Janssen P.H."/>
            <person name="Dey D."/>
            <person name="Attwood G.T."/>
        </authorList>
    </citation>
    <scope>NUCLEOTIDE SEQUENCE [LARGE SCALE GENOMIC DNA]</scope>
    <source>
        <strain evidence="4">ATCC 35063 / DSM 1093 / JCM 13430 / OCM 146 / M1</strain>
    </source>
</reference>
<dbReference type="AlphaFoldDB" id="D3E1S1"/>
<proteinExistence type="predicted"/>
<keyword evidence="1" id="KW-0175">Coiled coil</keyword>
<dbReference type="HOGENOM" id="CLU_2115519_0_0_2"/>
<evidence type="ECO:0000313" key="4">
    <source>
        <dbReference type="Proteomes" id="UP000008680"/>
    </source>
</evidence>
<dbReference type="PATRIC" id="fig|634498.28.peg.633"/>
<dbReference type="STRING" id="634498.mru_0631"/>
<name>D3E1S1_METRM</name>
<gene>
    <name evidence="3" type="ordered locus">mru_0631</name>
</gene>
<evidence type="ECO:0000256" key="1">
    <source>
        <dbReference type="SAM" id="Coils"/>
    </source>
</evidence>
<protein>
    <submittedName>
        <fullName evidence="3">Uncharacterized protein</fullName>
    </submittedName>
</protein>
<keyword evidence="2" id="KW-1133">Transmembrane helix</keyword>
<dbReference type="GeneID" id="8770278"/>
<keyword evidence="4" id="KW-1185">Reference proteome</keyword>
<evidence type="ECO:0000256" key="2">
    <source>
        <dbReference type="SAM" id="Phobius"/>
    </source>
</evidence>
<dbReference type="Proteomes" id="UP000008680">
    <property type="component" value="Chromosome"/>
</dbReference>
<dbReference type="SUPFAM" id="SSF57997">
    <property type="entry name" value="Tropomyosin"/>
    <property type="match status" value="1"/>
</dbReference>
<organism evidence="3 4">
    <name type="scientific">Methanobrevibacter ruminantium (strain ATCC 35063 / DSM 1093 / JCM 13430 / OCM 146 / M1)</name>
    <name type="common">Methanobacterium ruminantium</name>
    <dbReference type="NCBI Taxonomy" id="634498"/>
    <lineage>
        <taxon>Archaea</taxon>
        <taxon>Methanobacteriati</taxon>
        <taxon>Methanobacteriota</taxon>
        <taxon>Methanomada group</taxon>
        <taxon>Methanobacteria</taxon>
        <taxon>Methanobacteriales</taxon>
        <taxon>Methanobacteriaceae</taxon>
        <taxon>Methanobrevibacter</taxon>
    </lineage>
</organism>
<sequence length="114" mass="13628">MVVQEHICINEEKIQEHSLQLKSLESDADFKDKRMDELYRKIDKIEEKLDVLNNNINNFLLRNSQENKKMEIRLTKIETDIQNQKLESQRRIARMGIALTAITILINIYFKIMH</sequence>